<keyword evidence="2" id="KW-0560">Oxidoreductase</keyword>
<evidence type="ECO:0000256" key="3">
    <source>
        <dbReference type="RuleBase" id="RU000363"/>
    </source>
</evidence>
<dbReference type="SUPFAM" id="SSF51735">
    <property type="entry name" value="NAD(P)-binding Rossmann-fold domains"/>
    <property type="match status" value="1"/>
</dbReference>
<reference evidence="5" key="1">
    <citation type="journal article" date="2019" name="Int. J. Syst. Evol. Microbiol.">
        <title>The Global Catalogue of Microorganisms (GCM) 10K type strain sequencing project: providing services to taxonomists for standard genome sequencing and annotation.</title>
        <authorList>
            <consortium name="The Broad Institute Genomics Platform"/>
            <consortium name="The Broad Institute Genome Sequencing Center for Infectious Disease"/>
            <person name="Wu L."/>
            <person name="Ma J."/>
        </authorList>
    </citation>
    <scope>NUCLEOTIDE SEQUENCE [LARGE SCALE GENOMIC DNA]</scope>
    <source>
        <strain evidence="5">JCM 16083</strain>
    </source>
</reference>
<dbReference type="Gene3D" id="3.40.50.720">
    <property type="entry name" value="NAD(P)-binding Rossmann-like Domain"/>
    <property type="match status" value="1"/>
</dbReference>
<evidence type="ECO:0000256" key="2">
    <source>
        <dbReference type="ARBA" id="ARBA00023002"/>
    </source>
</evidence>
<dbReference type="EMBL" id="BAAAFH010000011">
    <property type="protein sequence ID" value="GAA0875426.1"/>
    <property type="molecule type" value="Genomic_DNA"/>
</dbReference>
<dbReference type="RefSeq" id="WP_343786898.1">
    <property type="nucleotide sequence ID" value="NZ_BAAAFH010000011.1"/>
</dbReference>
<dbReference type="PANTHER" id="PTHR42901">
    <property type="entry name" value="ALCOHOL DEHYDROGENASE"/>
    <property type="match status" value="1"/>
</dbReference>
<name>A0ABP3Y1F2_9FLAO</name>
<organism evidence="4 5">
    <name type="scientific">Wandonia haliotis</name>
    <dbReference type="NCBI Taxonomy" id="574963"/>
    <lineage>
        <taxon>Bacteria</taxon>
        <taxon>Pseudomonadati</taxon>
        <taxon>Bacteroidota</taxon>
        <taxon>Flavobacteriia</taxon>
        <taxon>Flavobacteriales</taxon>
        <taxon>Crocinitomicaceae</taxon>
        <taxon>Wandonia</taxon>
    </lineage>
</organism>
<dbReference type="PANTHER" id="PTHR42901:SF1">
    <property type="entry name" value="ALCOHOL DEHYDROGENASE"/>
    <property type="match status" value="1"/>
</dbReference>
<sequence length="233" mass="25519">MLTGKRILVTGGSSGLGKAMAALFIERGAQVLITGRDESKLAKVAEELKCSYVTADVSSDDDISRTFDWIDSNWKGLDVLINNAGIGSFSELDGLNRADFREVFEVNVYGAAMMAKEAVKRFKSEKIQGDIVNIASTASLKGFAKGSVYSASKFALRAMTQAWQAELRPFDIRVIQVNPSEVPTAFNSPERTERALQDKKLTPVEIAHTVLSTLEMDRRGFIPEVSVFATNPF</sequence>
<dbReference type="PRINTS" id="PR00081">
    <property type="entry name" value="GDHRDH"/>
</dbReference>
<dbReference type="Proteomes" id="UP001501126">
    <property type="component" value="Unassembled WGS sequence"/>
</dbReference>
<evidence type="ECO:0000313" key="4">
    <source>
        <dbReference type="EMBL" id="GAA0875426.1"/>
    </source>
</evidence>
<dbReference type="InterPro" id="IPR002347">
    <property type="entry name" value="SDR_fam"/>
</dbReference>
<dbReference type="PRINTS" id="PR00080">
    <property type="entry name" value="SDRFAMILY"/>
</dbReference>
<evidence type="ECO:0000313" key="5">
    <source>
        <dbReference type="Proteomes" id="UP001501126"/>
    </source>
</evidence>
<keyword evidence="5" id="KW-1185">Reference proteome</keyword>
<dbReference type="InterPro" id="IPR036291">
    <property type="entry name" value="NAD(P)-bd_dom_sf"/>
</dbReference>
<proteinExistence type="inferred from homology"/>
<dbReference type="PROSITE" id="PS00061">
    <property type="entry name" value="ADH_SHORT"/>
    <property type="match status" value="1"/>
</dbReference>
<dbReference type="CDD" id="cd05233">
    <property type="entry name" value="SDR_c"/>
    <property type="match status" value="1"/>
</dbReference>
<evidence type="ECO:0000256" key="1">
    <source>
        <dbReference type="ARBA" id="ARBA00006484"/>
    </source>
</evidence>
<protein>
    <submittedName>
        <fullName evidence="4">3-ketoacyl-ACP reductase</fullName>
    </submittedName>
</protein>
<accession>A0ABP3Y1F2</accession>
<comment type="caution">
    <text evidence="4">The sequence shown here is derived from an EMBL/GenBank/DDBJ whole genome shotgun (WGS) entry which is preliminary data.</text>
</comment>
<comment type="similarity">
    <text evidence="1 3">Belongs to the short-chain dehydrogenases/reductases (SDR) family.</text>
</comment>
<dbReference type="InterPro" id="IPR020904">
    <property type="entry name" value="Sc_DH/Rdtase_CS"/>
</dbReference>
<gene>
    <name evidence="4" type="ORF">GCM10009118_18350</name>
</gene>
<dbReference type="Pfam" id="PF00106">
    <property type="entry name" value="adh_short"/>
    <property type="match status" value="1"/>
</dbReference>